<organism evidence="2 3">
    <name type="scientific">Actinacidiphila glaucinigra</name>
    <dbReference type="NCBI Taxonomy" id="235986"/>
    <lineage>
        <taxon>Bacteria</taxon>
        <taxon>Bacillati</taxon>
        <taxon>Actinomycetota</taxon>
        <taxon>Actinomycetes</taxon>
        <taxon>Kitasatosporales</taxon>
        <taxon>Streptomycetaceae</taxon>
        <taxon>Actinacidiphila</taxon>
    </lineage>
</organism>
<dbReference type="EMBL" id="FZOF01000012">
    <property type="protein sequence ID" value="SNT03738.1"/>
    <property type="molecule type" value="Genomic_DNA"/>
</dbReference>
<dbReference type="InterPro" id="IPR036551">
    <property type="entry name" value="Flavin_trans-like"/>
</dbReference>
<feature type="domain" description="Flavoprotein" evidence="1">
    <location>
        <begin position="39"/>
        <end position="157"/>
    </location>
</feature>
<protein>
    <submittedName>
        <fullName evidence="2">Flavoprotein</fullName>
    </submittedName>
</protein>
<dbReference type="GO" id="GO:0015937">
    <property type="term" value="P:coenzyme A biosynthetic process"/>
    <property type="evidence" value="ECO:0007669"/>
    <property type="project" value="TreeGrafter"/>
</dbReference>
<evidence type="ECO:0000259" key="1">
    <source>
        <dbReference type="Pfam" id="PF02441"/>
    </source>
</evidence>
<dbReference type="GO" id="GO:0010181">
    <property type="term" value="F:FMN binding"/>
    <property type="evidence" value="ECO:0007669"/>
    <property type="project" value="TreeGrafter"/>
</dbReference>
<proteinExistence type="predicted"/>
<dbReference type="SUPFAM" id="SSF52507">
    <property type="entry name" value="Homo-oligomeric flavin-containing Cys decarboxylases, HFCD"/>
    <property type="match status" value="1"/>
</dbReference>
<name>A0A239JE80_9ACTN</name>
<dbReference type="Pfam" id="PF02441">
    <property type="entry name" value="Flavoprotein"/>
    <property type="match status" value="1"/>
</dbReference>
<evidence type="ECO:0000313" key="3">
    <source>
        <dbReference type="Proteomes" id="UP000198280"/>
    </source>
</evidence>
<keyword evidence="3" id="KW-1185">Reference proteome</keyword>
<dbReference type="RefSeq" id="WP_089225951.1">
    <property type="nucleotide sequence ID" value="NZ_FZOF01000012.1"/>
</dbReference>
<reference evidence="2 3" key="1">
    <citation type="submission" date="2017-06" db="EMBL/GenBank/DDBJ databases">
        <authorList>
            <person name="Kim H.J."/>
            <person name="Triplett B.A."/>
        </authorList>
    </citation>
    <scope>NUCLEOTIDE SEQUENCE [LARGE SCALE GENOMIC DNA]</scope>
    <source>
        <strain evidence="2 3">CGMCC 4.1858</strain>
    </source>
</reference>
<dbReference type="Gene3D" id="3.40.50.1950">
    <property type="entry name" value="Flavin prenyltransferase-like"/>
    <property type="match status" value="1"/>
</dbReference>
<sequence>MASHTSLSQPRPVRGVLAVVGSAADGVETLREGLVLPAIARGWRVAVTLTPTAARWLRERDEIGRLRDVTGLPVRDRSRLPGEPRPHPAADCCVLAPAGANTLAKLALGIADNQALTLLAEVLGTPHVPLVAVPAVTAAHTRHPAWPRHLATLREAGVHVLHDPDARPLPEPGEESDGRGLPWAHVLDAVDRLTR</sequence>
<dbReference type="InterPro" id="IPR003382">
    <property type="entry name" value="Flavoprotein"/>
</dbReference>
<dbReference type="Proteomes" id="UP000198280">
    <property type="component" value="Unassembled WGS sequence"/>
</dbReference>
<dbReference type="GO" id="GO:0071513">
    <property type="term" value="C:phosphopantothenoylcysteine decarboxylase complex"/>
    <property type="evidence" value="ECO:0007669"/>
    <property type="project" value="TreeGrafter"/>
</dbReference>
<dbReference type="PANTHER" id="PTHR14359">
    <property type="entry name" value="HOMO-OLIGOMERIC FLAVIN CONTAINING CYS DECARBOXYLASE FAMILY"/>
    <property type="match status" value="1"/>
</dbReference>
<dbReference type="AlphaFoldDB" id="A0A239JE80"/>
<accession>A0A239JE80</accession>
<evidence type="ECO:0000313" key="2">
    <source>
        <dbReference type="EMBL" id="SNT03738.1"/>
    </source>
</evidence>
<dbReference type="PANTHER" id="PTHR14359:SF6">
    <property type="entry name" value="PHOSPHOPANTOTHENOYLCYSTEINE DECARBOXYLASE"/>
    <property type="match status" value="1"/>
</dbReference>
<dbReference type="OrthoDB" id="161343at2"/>
<gene>
    <name evidence="2" type="ORF">SAMN05216252_112201</name>
</gene>
<dbReference type="GO" id="GO:0004633">
    <property type="term" value="F:phosphopantothenoylcysteine decarboxylase activity"/>
    <property type="evidence" value="ECO:0007669"/>
    <property type="project" value="TreeGrafter"/>
</dbReference>